<reference evidence="8" key="1">
    <citation type="submission" date="2022-12" db="EMBL/GenBank/DDBJ databases">
        <authorList>
            <person name="Petersen C."/>
        </authorList>
    </citation>
    <scope>NUCLEOTIDE SEQUENCE</scope>
    <source>
        <strain evidence="8">IBT 17660</strain>
    </source>
</reference>
<evidence type="ECO:0008006" key="10">
    <source>
        <dbReference type="Google" id="ProtNLM"/>
    </source>
</evidence>
<evidence type="ECO:0000256" key="7">
    <source>
        <dbReference type="SAM" id="Phobius"/>
    </source>
</evidence>
<dbReference type="GO" id="GO:0005886">
    <property type="term" value="C:plasma membrane"/>
    <property type="evidence" value="ECO:0007669"/>
    <property type="project" value="TreeGrafter"/>
</dbReference>
<keyword evidence="3 7" id="KW-0812">Transmembrane</keyword>
<feature type="transmembrane region" description="Helical" evidence="7">
    <location>
        <begin position="12"/>
        <end position="31"/>
    </location>
</feature>
<feature type="transmembrane region" description="Helical" evidence="7">
    <location>
        <begin position="299"/>
        <end position="323"/>
    </location>
</feature>
<dbReference type="Proteomes" id="UP001147760">
    <property type="component" value="Unassembled WGS sequence"/>
</dbReference>
<keyword evidence="6 7" id="KW-0472">Membrane</keyword>
<dbReference type="AlphaFoldDB" id="A0A9W9WWW3"/>
<dbReference type="EMBL" id="JAPWDO010000003">
    <property type="protein sequence ID" value="KAJ5478181.1"/>
    <property type="molecule type" value="Genomic_DNA"/>
</dbReference>
<dbReference type="GO" id="GO:0030007">
    <property type="term" value="P:intracellular potassium ion homeostasis"/>
    <property type="evidence" value="ECO:0007669"/>
    <property type="project" value="TreeGrafter"/>
</dbReference>
<keyword evidence="5" id="KW-0406">Ion transport</keyword>
<feature type="transmembrane region" description="Helical" evidence="7">
    <location>
        <begin position="70"/>
        <end position="94"/>
    </location>
</feature>
<protein>
    <recommendedName>
        <fullName evidence="10">Cation transporter</fullName>
    </recommendedName>
</protein>
<keyword evidence="9" id="KW-1185">Reference proteome</keyword>
<accession>A0A9W9WWW3</accession>
<evidence type="ECO:0000313" key="8">
    <source>
        <dbReference type="EMBL" id="KAJ5478181.1"/>
    </source>
</evidence>
<dbReference type="InterPro" id="IPR051143">
    <property type="entry name" value="TrkH_K-transport"/>
</dbReference>
<keyword evidence="2" id="KW-0813">Transport</keyword>
<evidence type="ECO:0000256" key="4">
    <source>
        <dbReference type="ARBA" id="ARBA00022989"/>
    </source>
</evidence>
<organism evidence="8 9">
    <name type="scientific">Penicillium desertorum</name>
    <dbReference type="NCBI Taxonomy" id="1303715"/>
    <lineage>
        <taxon>Eukaryota</taxon>
        <taxon>Fungi</taxon>
        <taxon>Dikarya</taxon>
        <taxon>Ascomycota</taxon>
        <taxon>Pezizomycotina</taxon>
        <taxon>Eurotiomycetes</taxon>
        <taxon>Eurotiomycetidae</taxon>
        <taxon>Eurotiales</taxon>
        <taxon>Aspergillaceae</taxon>
        <taxon>Penicillium</taxon>
    </lineage>
</organism>
<evidence type="ECO:0000256" key="1">
    <source>
        <dbReference type="ARBA" id="ARBA00004141"/>
    </source>
</evidence>
<dbReference type="GO" id="GO:1990573">
    <property type="term" value="P:potassium ion import across plasma membrane"/>
    <property type="evidence" value="ECO:0007669"/>
    <property type="project" value="TreeGrafter"/>
</dbReference>
<reference evidence="8" key="2">
    <citation type="journal article" date="2023" name="IMA Fungus">
        <title>Comparative genomic study of the Penicillium genus elucidates a diverse pangenome and 15 lateral gene transfer events.</title>
        <authorList>
            <person name="Petersen C."/>
            <person name="Sorensen T."/>
            <person name="Nielsen M.R."/>
            <person name="Sondergaard T.E."/>
            <person name="Sorensen J.L."/>
            <person name="Fitzpatrick D.A."/>
            <person name="Frisvad J.C."/>
            <person name="Nielsen K.L."/>
        </authorList>
    </citation>
    <scope>NUCLEOTIDE SEQUENCE</scope>
    <source>
        <strain evidence="8">IBT 17660</strain>
    </source>
</reference>
<feature type="transmembrane region" description="Helical" evidence="7">
    <location>
        <begin position="226"/>
        <end position="248"/>
    </location>
</feature>
<keyword evidence="4 7" id="KW-1133">Transmembrane helix</keyword>
<proteinExistence type="predicted"/>
<dbReference type="InterPro" id="IPR003445">
    <property type="entry name" value="Cat_transpt"/>
</dbReference>
<comment type="subcellular location">
    <subcellularLocation>
        <location evidence="1">Membrane</location>
        <topology evidence="1">Multi-pass membrane protein</topology>
    </subcellularLocation>
</comment>
<evidence type="ECO:0000313" key="9">
    <source>
        <dbReference type="Proteomes" id="UP001147760"/>
    </source>
</evidence>
<dbReference type="OrthoDB" id="9999863at2759"/>
<sequence>MADLLAFSPLTLHYAYFILTSAIGSVIFYTASSHIHGLHYSDALFMCFSAMTGTGLSVMDLSTLNHLQQGTLFCLLILGHAFPIFAITSLFRLWKLRSALRHNSNRGKQNQMACDKEGALSVKAIGNAKATTVVREVQPGVSSPCEPEGSSDDYGFIVVTDLKHPEQSQQITSILVDNEKDVGNRKAHMPHLSSWLKGIVQRAGKPLSCRESTICKELDEVEYRALALTAVLIILYFIGFLILGIVSIGLWSKFVRPDIPRQDGASPFWAGAFLATSALCNNGMSLIDTNMGAYQKEPFPLLACGILILAGNTLFPCLLRFLIWSLRKMLPNKPTWQEWRRSFDFTLTQSQKACAYLYPAWHTWFLLGTIVVLNAIMWGAFELSAINNEEIGSLPVKFRVLDGLFQALAVRGGGFTVVAFDRLPQGLLILYVFMMYISAFPVSATISSTKIAKTQFTDPPQKESHRSSLSGLPHARFVYQQLRSQFSHDVWWLSLAILLITITESDHFEADPLAFSTFRIIFEAVSAYSYVGVSFGCPGQTYSFCGAWHTFSKVLLIAVALRGRHRGLSAIFANADLFPQSRGDTGEENMELEKNGHVNTKETLVGCV</sequence>
<feature type="transmembrane region" description="Helical" evidence="7">
    <location>
        <begin position="364"/>
        <end position="386"/>
    </location>
</feature>
<evidence type="ECO:0000256" key="2">
    <source>
        <dbReference type="ARBA" id="ARBA00022448"/>
    </source>
</evidence>
<dbReference type="GO" id="GO:0140107">
    <property type="term" value="F:high-affinity potassium ion transmembrane transporter activity"/>
    <property type="evidence" value="ECO:0007669"/>
    <property type="project" value="TreeGrafter"/>
</dbReference>
<dbReference type="Pfam" id="PF02386">
    <property type="entry name" value="TrkH"/>
    <property type="match status" value="1"/>
</dbReference>
<gene>
    <name evidence="8" type="ORF">N7530_003690</name>
</gene>
<dbReference type="PANTHER" id="PTHR31064:SF37">
    <property type="entry name" value="TRANSPORTER, PUTATIVE (EUROFUNG)-RELATED"/>
    <property type="match status" value="1"/>
</dbReference>
<evidence type="ECO:0000256" key="3">
    <source>
        <dbReference type="ARBA" id="ARBA00022692"/>
    </source>
</evidence>
<evidence type="ECO:0000256" key="5">
    <source>
        <dbReference type="ARBA" id="ARBA00023065"/>
    </source>
</evidence>
<feature type="transmembrane region" description="Helical" evidence="7">
    <location>
        <begin position="426"/>
        <end position="446"/>
    </location>
</feature>
<feature type="transmembrane region" description="Helical" evidence="7">
    <location>
        <begin position="43"/>
        <end position="64"/>
    </location>
</feature>
<evidence type="ECO:0000256" key="6">
    <source>
        <dbReference type="ARBA" id="ARBA00023136"/>
    </source>
</evidence>
<comment type="caution">
    <text evidence="8">The sequence shown here is derived from an EMBL/GenBank/DDBJ whole genome shotgun (WGS) entry which is preliminary data.</text>
</comment>
<dbReference type="PANTHER" id="PTHR31064">
    <property type="entry name" value="POTASSIUM TRANSPORT PROTEIN DDB_G0292412-RELATED"/>
    <property type="match status" value="1"/>
</dbReference>
<name>A0A9W9WWW3_9EURO</name>